<evidence type="ECO:0000259" key="2">
    <source>
        <dbReference type="Pfam" id="PF00931"/>
    </source>
</evidence>
<evidence type="ECO:0000313" key="4">
    <source>
        <dbReference type="Proteomes" id="UP000317043"/>
    </source>
</evidence>
<keyword evidence="4" id="KW-1185">Reference proteome</keyword>
<dbReference type="SMART" id="SM00028">
    <property type="entry name" value="TPR"/>
    <property type="match status" value="5"/>
</dbReference>
<dbReference type="Proteomes" id="UP000317043">
    <property type="component" value="Unassembled WGS sequence"/>
</dbReference>
<dbReference type="AlphaFoldDB" id="A0A543AQ30"/>
<protein>
    <submittedName>
        <fullName evidence="3">Trypsin-like peptidase</fullName>
    </submittedName>
</protein>
<dbReference type="OrthoDB" id="134501at2"/>
<dbReference type="EMBL" id="VFOW01000001">
    <property type="protein sequence ID" value="TQL74703.1"/>
    <property type="molecule type" value="Genomic_DNA"/>
</dbReference>
<comment type="caution">
    <text evidence="3">The sequence shown here is derived from an EMBL/GenBank/DDBJ whole genome shotgun (WGS) entry which is preliminary data.</text>
</comment>
<dbReference type="PANTHER" id="PTHR47691">
    <property type="entry name" value="REGULATOR-RELATED"/>
    <property type="match status" value="1"/>
</dbReference>
<feature type="compositionally biased region" description="Basic and acidic residues" evidence="1">
    <location>
        <begin position="103"/>
        <end position="117"/>
    </location>
</feature>
<dbReference type="InParanoid" id="A0A543AQ30"/>
<name>A0A543AQ30_9ACTN</name>
<dbReference type="GO" id="GO:0043531">
    <property type="term" value="F:ADP binding"/>
    <property type="evidence" value="ECO:0007669"/>
    <property type="project" value="InterPro"/>
</dbReference>
<dbReference type="InterPro" id="IPR011990">
    <property type="entry name" value="TPR-like_helical_dom_sf"/>
</dbReference>
<dbReference type="InterPro" id="IPR002182">
    <property type="entry name" value="NB-ARC"/>
</dbReference>
<gene>
    <name evidence="3" type="ORF">FB566_0189</name>
</gene>
<dbReference type="SUPFAM" id="SSF52540">
    <property type="entry name" value="P-loop containing nucleoside triphosphate hydrolases"/>
    <property type="match status" value="1"/>
</dbReference>
<evidence type="ECO:0000313" key="3">
    <source>
        <dbReference type="EMBL" id="TQL74703.1"/>
    </source>
</evidence>
<dbReference type="Gene3D" id="3.40.50.300">
    <property type="entry name" value="P-loop containing nucleotide triphosphate hydrolases"/>
    <property type="match status" value="1"/>
</dbReference>
<organism evidence="3 4">
    <name type="scientific">Stackebrandtia endophytica</name>
    <dbReference type="NCBI Taxonomy" id="1496996"/>
    <lineage>
        <taxon>Bacteria</taxon>
        <taxon>Bacillati</taxon>
        <taxon>Actinomycetota</taxon>
        <taxon>Actinomycetes</taxon>
        <taxon>Glycomycetales</taxon>
        <taxon>Glycomycetaceae</taxon>
        <taxon>Stackebrandtia</taxon>
    </lineage>
</organism>
<reference evidence="3 4" key="1">
    <citation type="submission" date="2019-06" db="EMBL/GenBank/DDBJ databases">
        <title>Sequencing the genomes of 1000 actinobacteria strains.</title>
        <authorList>
            <person name="Klenk H.-P."/>
        </authorList>
    </citation>
    <scope>NUCLEOTIDE SEQUENCE [LARGE SCALE GENOMIC DNA]</scope>
    <source>
        <strain evidence="3 4">DSM 45928</strain>
    </source>
</reference>
<sequence>MAPIAIRDEALHGFGVKISVTEPTTRGFRGSGFFIAPGFVLTCSHVVHQLPIGAPLWVSTGSPPHRPRRDIRGRLRARTPMTAGTDGIWGWPDLAIIELSDATGDRHTDHPSPRVDPNHPTPQTPTDYRAIVAVRPNTGNEHSIPELRSVDFTWESVSESGFWWLKEGHALKGMSGGMVVDRRSRAIVAALTESRGFQGAVAVPLAALSSDRLPGEFAAVAAEVLAQLGPVDRAWDAAFTDQADGRAPWRSYWPSIPGFVGRQSELDQLKSELERHNGFAVIQSIHGFGGVGKTALATAFGDRFQHEFAGRIFHDFRSYRSSQSDSAFDALGSVLRTAGLATTEDVAKSDYQERVRLWRENTNGRRLLMLWDNVDSPEQLEGLLVNGEGCATLITSRDMIKIEGGVHRLRLDVLTPEDAAAMFHEITAHEYSRELVAELVHRDLYVPVLINTHAQEVRSGEITLAEIIADLPDPQEARHHSHPEHQKDLFDRLTGSYRRLSGDAQLAFRAMGAHPGYNATVASLAAAMGCDTVEAARRMRQVQQSGLAERYTPEGVGQPDDATLRGFRAHDLIRAFGAHLAETTTVPGPDGQSTSERDRFRSGMMEHFIKLLTGNDFKDWFEVEADTIRDLALTGSSKKHGVLARNIGYRALVYNRYDAAEVGFQHGTRIGEKLGDVARTAHCHWGLGEVARLTGNLDSAEQRYREALRLSTSAEDPGGIGNAHRGLAEVEQLRDEPDAAAARWSQAMEAYRAIDDRRRVAYVERGLARVAELQGRFELAERYFTDSLDSSRTVGDRIGIAYALRGLGDIHLRQSSLDQARDRYSQSQAAYREIGDPVGAATGRRGLGRVAHARGDLDEARRLLTEAAEVFNAYHADTWVERVNADLADLD</sequence>
<feature type="region of interest" description="Disordered" evidence="1">
    <location>
        <begin position="103"/>
        <end position="126"/>
    </location>
</feature>
<feature type="domain" description="NB-ARC" evidence="2">
    <location>
        <begin position="263"/>
        <end position="429"/>
    </location>
</feature>
<evidence type="ECO:0000256" key="1">
    <source>
        <dbReference type="SAM" id="MobiDB-lite"/>
    </source>
</evidence>
<dbReference type="Pfam" id="PF13424">
    <property type="entry name" value="TPR_12"/>
    <property type="match status" value="2"/>
</dbReference>
<dbReference type="PANTHER" id="PTHR47691:SF3">
    <property type="entry name" value="HTH-TYPE TRANSCRIPTIONAL REGULATOR RV0890C-RELATED"/>
    <property type="match status" value="1"/>
</dbReference>
<dbReference type="InterPro" id="IPR019734">
    <property type="entry name" value="TPR_rpt"/>
</dbReference>
<dbReference type="InterPro" id="IPR027417">
    <property type="entry name" value="P-loop_NTPase"/>
</dbReference>
<dbReference type="RefSeq" id="WP_142034004.1">
    <property type="nucleotide sequence ID" value="NZ_JBHTGS010000002.1"/>
</dbReference>
<dbReference type="Gene3D" id="1.25.40.10">
    <property type="entry name" value="Tetratricopeptide repeat domain"/>
    <property type="match status" value="1"/>
</dbReference>
<dbReference type="SUPFAM" id="SSF48452">
    <property type="entry name" value="TPR-like"/>
    <property type="match status" value="1"/>
</dbReference>
<accession>A0A543AQ30</accession>
<dbReference type="Pfam" id="PF00931">
    <property type="entry name" value="NB-ARC"/>
    <property type="match status" value="1"/>
</dbReference>
<dbReference type="SUPFAM" id="SSF50494">
    <property type="entry name" value="Trypsin-like serine proteases"/>
    <property type="match status" value="1"/>
</dbReference>
<dbReference type="InterPro" id="IPR009003">
    <property type="entry name" value="Peptidase_S1_PA"/>
</dbReference>
<proteinExistence type="predicted"/>